<reference evidence="3" key="1">
    <citation type="submission" date="2020-05" db="UniProtKB">
        <authorList>
            <consortium name="EnsemblMetazoa"/>
        </authorList>
    </citation>
    <scope>IDENTIFICATION</scope>
    <source>
        <strain evidence="3">TTRI</strain>
    </source>
</reference>
<name>A0A1A9V093_GLOAU</name>
<feature type="region of interest" description="Disordered" evidence="1">
    <location>
        <begin position="65"/>
        <end position="99"/>
    </location>
</feature>
<feature type="domain" description="Reverse transcriptase" evidence="2">
    <location>
        <begin position="261"/>
        <end position="346"/>
    </location>
</feature>
<dbReference type="InterPro" id="IPR043502">
    <property type="entry name" value="DNA/RNA_pol_sf"/>
</dbReference>
<sequence>MTQYLKQLISAFSEQFKFYSVVKQPAQPQLFEKAPGIANNAGGVRKLHIRNELDLKPNTQYNFLKQKHKHTPQNSKAKNSDNNNRRSDRASRKKGNKRSTNSIKYITVCTRAEQYHFNVEENRKIKEKVVATLLLARYKYCINTLISTNNIARLIFDVNLLHFCEGPHEGSAGIVFSALELWLRFSVTVREASLYTTRLQMPLAVLISTAVTFPLFPGANVCCRLSSTGCFCITLRQWQLFMLMIVPKLKFAIVEVAEYEKTEFSAGGDLFQYTVFRFGLCNASTIIECLMNYALKERNWKICLAHLDEIIIIGKDFKQYLTILEEYFHRLRAAGFKLCLEKCLYFGKEQQHSDISSSGNLFRTILETESNPNESLPFKYWNTSITWSKIYHSKQW</sequence>
<dbReference type="Pfam" id="PF00078">
    <property type="entry name" value="RVT_1"/>
    <property type="match status" value="1"/>
</dbReference>
<dbReference type="InterPro" id="IPR000477">
    <property type="entry name" value="RT_dom"/>
</dbReference>
<accession>A0A1A9V093</accession>
<dbReference type="AlphaFoldDB" id="A0A1A9V093"/>
<proteinExistence type="predicted"/>
<evidence type="ECO:0000313" key="3">
    <source>
        <dbReference type="EnsemblMetazoa" id="GAUT021550-PA"/>
    </source>
</evidence>
<evidence type="ECO:0000256" key="1">
    <source>
        <dbReference type="SAM" id="MobiDB-lite"/>
    </source>
</evidence>
<dbReference type="STRING" id="7395.A0A1A9V093"/>
<evidence type="ECO:0000313" key="4">
    <source>
        <dbReference type="Proteomes" id="UP000078200"/>
    </source>
</evidence>
<dbReference type="InterPro" id="IPR043128">
    <property type="entry name" value="Rev_trsase/Diguanyl_cyclase"/>
</dbReference>
<protein>
    <recommendedName>
        <fullName evidence="2">Reverse transcriptase domain-containing protein</fullName>
    </recommendedName>
</protein>
<dbReference type="VEuPathDB" id="VectorBase:GAUT021550"/>
<dbReference type="EnsemblMetazoa" id="GAUT021550-RA">
    <property type="protein sequence ID" value="GAUT021550-PA"/>
    <property type="gene ID" value="GAUT021550"/>
</dbReference>
<evidence type="ECO:0000259" key="2">
    <source>
        <dbReference type="Pfam" id="PF00078"/>
    </source>
</evidence>
<dbReference type="Gene3D" id="3.30.70.270">
    <property type="match status" value="1"/>
</dbReference>
<dbReference type="SUPFAM" id="SSF56672">
    <property type="entry name" value="DNA/RNA polymerases"/>
    <property type="match status" value="1"/>
</dbReference>
<keyword evidence="4" id="KW-1185">Reference proteome</keyword>
<dbReference type="Proteomes" id="UP000078200">
    <property type="component" value="Unassembled WGS sequence"/>
</dbReference>
<dbReference type="Gene3D" id="3.10.10.10">
    <property type="entry name" value="HIV Type 1 Reverse Transcriptase, subunit A, domain 1"/>
    <property type="match status" value="1"/>
</dbReference>
<dbReference type="GO" id="GO:0071897">
    <property type="term" value="P:DNA biosynthetic process"/>
    <property type="evidence" value="ECO:0007669"/>
    <property type="project" value="UniProtKB-ARBA"/>
</dbReference>
<organism evidence="3 4">
    <name type="scientific">Glossina austeni</name>
    <name type="common">Savannah tsetse fly</name>
    <dbReference type="NCBI Taxonomy" id="7395"/>
    <lineage>
        <taxon>Eukaryota</taxon>
        <taxon>Metazoa</taxon>
        <taxon>Ecdysozoa</taxon>
        <taxon>Arthropoda</taxon>
        <taxon>Hexapoda</taxon>
        <taxon>Insecta</taxon>
        <taxon>Pterygota</taxon>
        <taxon>Neoptera</taxon>
        <taxon>Endopterygota</taxon>
        <taxon>Diptera</taxon>
        <taxon>Brachycera</taxon>
        <taxon>Muscomorpha</taxon>
        <taxon>Hippoboscoidea</taxon>
        <taxon>Glossinidae</taxon>
        <taxon>Glossina</taxon>
    </lineage>
</organism>